<dbReference type="NCBIfam" id="NF006694">
    <property type="entry name" value="PRK09243.1-1"/>
    <property type="match status" value="1"/>
</dbReference>
<dbReference type="Gene3D" id="3.20.140.10">
    <property type="entry name" value="nicotinate phosphoribosyltransferase"/>
    <property type="match status" value="1"/>
</dbReference>
<sequence>MIGAEEMTNLFQDDSLTLHTDLYQLNMMKAYFDDGLHERRSVFEVFFRDMPFDSGFVVFAGLERIINYMQNLRFTETDIAYLHDELGFDGPFLEYLRNFKFKGNILAAKEGEFVFKTEPILQVEASLAEAQLIETALLNIVNFQTLIATKAARIRSVIDDETFAEFGTRRAQEMDAAIWGTRAAYIGGCDSTSNVRAGKIFGIPVSGTMAHAMVQAYRDELEAFRSYAKTHFDSIFLVDTYDTLKSGVPNAIKVAKEMGDKINFIGIRLDSGDMAFLSKKARQMLDEAGFTEAKIFASSDLDEHTILSLKAQKAKIDSWGVGTKLITAYDQPALGAVYKMAAIADENDILQDSIKLSSNTEKVSTPGKKKVYRIITNEDGLKAEGDYIALADESLENVDKLTMFHPVHTYIMKTVENFTARELLVPIFKDGELVYDMPTLDEIKAYKEENLALLWDEYKRTVRPEQYPVDLSVKCWKNKMRNIEKVRKSVQLHSPVELDMPF</sequence>
<proteinExistence type="inferred from homology"/>
<comment type="function">
    <text evidence="9">Catalyzes the first step in the biosynthesis of NAD from nicotinic acid, the ATP-dependent synthesis of beta-nicotinate D-ribonucleotide from nicotinate and 5-phospho-D-ribose 1-phosphate.</text>
</comment>
<dbReference type="GO" id="GO:0034355">
    <property type="term" value="P:NAD+ biosynthetic process via the salvage pathway"/>
    <property type="evidence" value="ECO:0007669"/>
    <property type="project" value="TreeGrafter"/>
</dbReference>
<dbReference type="PANTHER" id="PTHR11098:SF1">
    <property type="entry name" value="NICOTINATE PHOSPHORIBOSYLTRANSFERASE"/>
    <property type="match status" value="1"/>
</dbReference>
<keyword evidence="7 9" id="KW-0808">Transferase</keyword>
<accession>A0AB72Z848</accession>
<dbReference type="GO" id="GO:0004516">
    <property type="term" value="F:nicotinate phosphoribosyltransferase activity"/>
    <property type="evidence" value="ECO:0007669"/>
    <property type="project" value="UniProtKB-UniRule"/>
</dbReference>
<dbReference type="NCBIfam" id="TIGR01513">
    <property type="entry name" value="NAPRTase_put"/>
    <property type="match status" value="1"/>
</dbReference>
<dbReference type="EC" id="6.3.4.21" evidence="3 9"/>
<dbReference type="GO" id="GO:0047280">
    <property type="term" value="F:nicotinamide phosphoribosyltransferase activity"/>
    <property type="evidence" value="ECO:0007669"/>
    <property type="project" value="UniProtKB-ARBA"/>
</dbReference>
<dbReference type="InterPro" id="IPR040727">
    <property type="entry name" value="NAPRTase_N"/>
</dbReference>
<dbReference type="Pfam" id="PF17767">
    <property type="entry name" value="NAPRTase_N"/>
    <property type="match status" value="1"/>
</dbReference>
<comment type="similarity">
    <text evidence="2 9">Belongs to the NAPRTase family.</text>
</comment>
<dbReference type="AlphaFoldDB" id="A0AB72Z848"/>
<comment type="caution">
    <text evidence="13">The sequence shown here is derived from an EMBL/GenBank/DDBJ whole genome shotgun (WGS) entry which is preliminary data.</text>
</comment>
<dbReference type="Pfam" id="PF17956">
    <property type="entry name" value="NAPRTase_C"/>
    <property type="match status" value="1"/>
</dbReference>
<keyword evidence="6 9" id="KW-0662">Pyridine nucleotide biosynthesis</keyword>
<evidence type="ECO:0000259" key="11">
    <source>
        <dbReference type="Pfam" id="PF17767"/>
    </source>
</evidence>
<dbReference type="InterPro" id="IPR007229">
    <property type="entry name" value="Nic_PRibTrfase-Fam"/>
</dbReference>
<dbReference type="InterPro" id="IPR041619">
    <property type="entry name" value="NAPRTase_C"/>
</dbReference>
<gene>
    <name evidence="13" type="ORF">HMPREF0557_01754</name>
</gene>
<comment type="PTM">
    <text evidence="9">Transiently phosphorylated on a His residue during the reaction cycle. Phosphorylation strongly increases the affinity for substrates and increases the rate of nicotinate D-ribonucleotide production. Dephosphorylation regenerates the low-affinity form of the enzyme, leading to product release.</text>
</comment>
<dbReference type="InterPro" id="IPR036068">
    <property type="entry name" value="Nicotinate_pribotase-like_C"/>
</dbReference>
<evidence type="ECO:0000313" key="14">
    <source>
        <dbReference type="Proteomes" id="UP000003597"/>
    </source>
</evidence>
<comment type="pathway">
    <text evidence="1 9">Cofactor biosynthesis; NAD(+) biosynthesis; nicotinate D-ribonucleotide from nicotinate: step 1/1.</text>
</comment>
<dbReference type="InterPro" id="IPR041525">
    <property type="entry name" value="N/Namide_PRibTrfase"/>
</dbReference>
<dbReference type="NCBIfam" id="NF006695">
    <property type="entry name" value="PRK09243.1-2"/>
    <property type="match status" value="1"/>
</dbReference>
<dbReference type="InterPro" id="IPR013785">
    <property type="entry name" value="Aldolase_TIM"/>
</dbReference>
<keyword evidence="13" id="KW-0328">Glycosyltransferase</keyword>
<dbReference type="SUPFAM" id="SSF51690">
    <property type="entry name" value="Nicotinate/Quinolinate PRTase C-terminal domain-like"/>
    <property type="match status" value="1"/>
</dbReference>
<evidence type="ECO:0000256" key="3">
    <source>
        <dbReference type="ARBA" id="ARBA00013236"/>
    </source>
</evidence>
<evidence type="ECO:0000256" key="7">
    <source>
        <dbReference type="ARBA" id="ARBA00022679"/>
    </source>
</evidence>
<dbReference type="SUPFAM" id="SSF54675">
    <property type="entry name" value="Nicotinate/Quinolinate PRTase N-terminal domain-like"/>
    <property type="match status" value="1"/>
</dbReference>
<dbReference type="CDD" id="cd01570">
    <property type="entry name" value="NAPRTase_A"/>
    <property type="match status" value="1"/>
</dbReference>
<keyword evidence="4" id="KW-0597">Phosphoprotein</keyword>
<evidence type="ECO:0000256" key="9">
    <source>
        <dbReference type="RuleBase" id="RU365100"/>
    </source>
</evidence>
<dbReference type="NCBIfam" id="NF006697">
    <property type="entry name" value="PRK09243.1-4"/>
    <property type="match status" value="1"/>
</dbReference>
<evidence type="ECO:0000259" key="12">
    <source>
        <dbReference type="Pfam" id="PF17956"/>
    </source>
</evidence>
<dbReference type="PIRSF" id="PIRSF000484">
    <property type="entry name" value="NAPRT"/>
    <property type="match status" value="1"/>
</dbReference>
<comment type="catalytic activity">
    <reaction evidence="8 9">
        <text>5-phospho-alpha-D-ribose 1-diphosphate + nicotinate + ATP + H2O = nicotinate beta-D-ribonucleotide + ADP + phosphate + diphosphate</text>
        <dbReference type="Rhea" id="RHEA:36163"/>
        <dbReference type="ChEBI" id="CHEBI:15377"/>
        <dbReference type="ChEBI" id="CHEBI:30616"/>
        <dbReference type="ChEBI" id="CHEBI:32544"/>
        <dbReference type="ChEBI" id="CHEBI:33019"/>
        <dbReference type="ChEBI" id="CHEBI:43474"/>
        <dbReference type="ChEBI" id="CHEBI:57502"/>
        <dbReference type="ChEBI" id="CHEBI:58017"/>
        <dbReference type="ChEBI" id="CHEBI:456216"/>
        <dbReference type="EC" id="6.3.4.21"/>
    </reaction>
</comment>
<evidence type="ECO:0000259" key="10">
    <source>
        <dbReference type="Pfam" id="PF04095"/>
    </source>
</evidence>
<feature type="domain" description="Nicotinate phosphoribosyltransferase N-terminal" evidence="11">
    <location>
        <begin position="18"/>
        <end position="142"/>
    </location>
</feature>
<protein>
    <recommendedName>
        <fullName evidence="3 9">Nicotinate phosphoribosyltransferase</fullName>
        <ecNumber evidence="3 9">6.3.4.21</ecNumber>
    </recommendedName>
</protein>
<organism evidence="13 14">
    <name type="scientific">Listeria innocua ATCC 33091</name>
    <dbReference type="NCBI Taxonomy" id="1002366"/>
    <lineage>
        <taxon>Bacteria</taxon>
        <taxon>Bacillati</taxon>
        <taxon>Bacillota</taxon>
        <taxon>Bacilli</taxon>
        <taxon>Bacillales</taxon>
        <taxon>Listeriaceae</taxon>
        <taxon>Listeria</taxon>
    </lineage>
</organism>
<dbReference type="PANTHER" id="PTHR11098">
    <property type="entry name" value="NICOTINATE PHOSPHORIBOSYLTRANSFERASE"/>
    <property type="match status" value="1"/>
</dbReference>
<name>A0AB72Z848_LISIO</name>
<dbReference type="InterPro" id="IPR006405">
    <property type="entry name" value="Nic_PRibTrfase_pncB"/>
</dbReference>
<dbReference type="NCBIfam" id="NF009131">
    <property type="entry name" value="PRK12484.1"/>
    <property type="match status" value="1"/>
</dbReference>
<feature type="domain" description="Nicotinate phosphoribosyltransferase C-terminal" evidence="12">
    <location>
        <begin position="368"/>
        <end position="478"/>
    </location>
</feature>
<evidence type="ECO:0000256" key="2">
    <source>
        <dbReference type="ARBA" id="ARBA00010897"/>
    </source>
</evidence>
<dbReference type="Gene3D" id="3.20.20.70">
    <property type="entry name" value="Aldolase class I"/>
    <property type="match status" value="1"/>
</dbReference>
<keyword evidence="14" id="KW-1185">Reference proteome</keyword>
<dbReference type="GO" id="GO:0005829">
    <property type="term" value="C:cytosol"/>
    <property type="evidence" value="ECO:0007669"/>
    <property type="project" value="TreeGrafter"/>
</dbReference>
<keyword evidence="5 9" id="KW-0436">Ligase</keyword>
<evidence type="ECO:0000256" key="4">
    <source>
        <dbReference type="ARBA" id="ARBA00022553"/>
    </source>
</evidence>
<dbReference type="Pfam" id="PF04095">
    <property type="entry name" value="NAPRTase"/>
    <property type="match status" value="1"/>
</dbReference>
<evidence type="ECO:0000256" key="8">
    <source>
        <dbReference type="ARBA" id="ARBA00048668"/>
    </source>
</evidence>
<evidence type="ECO:0000256" key="6">
    <source>
        <dbReference type="ARBA" id="ARBA00022642"/>
    </source>
</evidence>
<dbReference type="EMBL" id="AGCN01000032">
    <property type="protein sequence ID" value="EHN61014.1"/>
    <property type="molecule type" value="Genomic_DNA"/>
</dbReference>
<feature type="domain" description="Nicotinate/nicotinamide phosphoribosyltransferase" evidence="10">
    <location>
        <begin position="163"/>
        <end position="344"/>
    </location>
</feature>
<dbReference type="FunFam" id="3.20.20.70:FF:000076">
    <property type="entry name" value="Nicotinate phosphoribosyltransferase"/>
    <property type="match status" value="1"/>
</dbReference>
<reference evidence="13 14" key="1">
    <citation type="submission" date="2011-08" db="EMBL/GenBank/DDBJ databases">
        <authorList>
            <person name="Weinstock G."/>
            <person name="Sodergren E."/>
            <person name="Clifton S."/>
            <person name="Fulton L."/>
            <person name="Fulton B."/>
            <person name="Courtney L."/>
            <person name="Fronick C."/>
            <person name="Harrison M."/>
            <person name="Strong C."/>
            <person name="Farmer C."/>
            <person name="Delahaunty K."/>
            <person name="Markovic C."/>
            <person name="Hall O."/>
            <person name="Minx P."/>
            <person name="Tomlinson C."/>
            <person name="Mitreva M."/>
            <person name="Hou S."/>
            <person name="Chen J."/>
            <person name="Wollam A."/>
            <person name="Pepin K.H."/>
            <person name="Johnson M."/>
            <person name="Bhonagiri V."/>
            <person name="Zhang X."/>
            <person name="Suruliraj S."/>
            <person name="Warren W."/>
            <person name="Chinwalla A."/>
            <person name="Mardis E.R."/>
            <person name="Wilson R.K."/>
        </authorList>
    </citation>
    <scope>NUCLEOTIDE SEQUENCE [LARGE SCALE GENOMIC DNA]</scope>
    <source>
        <strain evidence="13 14">ATCC 33091</strain>
    </source>
</reference>
<dbReference type="Proteomes" id="UP000003597">
    <property type="component" value="Unassembled WGS sequence"/>
</dbReference>
<evidence type="ECO:0000313" key="13">
    <source>
        <dbReference type="EMBL" id="EHN61014.1"/>
    </source>
</evidence>
<evidence type="ECO:0000256" key="5">
    <source>
        <dbReference type="ARBA" id="ARBA00022598"/>
    </source>
</evidence>
<evidence type="ECO:0000256" key="1">
    <source>
        <dbReference type="ARBA" id="ARBA00004952"/>
    </source>
</evidence>